<evidence type="ECO:0000256" key="1">
    <source>
        <dbReference type="ARBA" id="ARBA00022670"/>
    </source>
</evidence>
<dbReference type="InterPro" id="IPR018114">
    <property type="entry name" value="TRYPSIN_HIS"/>
</dbReference>
<dbReference type="SUPFAM" id="SSF50494">
    <property type="entry name" value="Trypsin-like serine proteases"/>
    <property type="match status" value="2"/>
</dbReference>
<dbReference type="GO" id="GO:0004252">
    <property type="term" value="F:serine-type endopeptidase activity"/>
    <property type="evidence" value="ECO:0007669"/>
    <property type="project" value="InterPro"/>
</dbReference>
<dbReference type="Pfam" id="PF09342">
    <property type="entry name" value="DUF1986"/>
    <property type="match status" value="1"/>
</dbReference>
<name>A0A1B6DXW5_9HEMI</name>
<keyword evidence="1 6" id="KW-0645">Protease</keyword>
<dbReference type="InterPro" id="IPR001254">
    <property type="entry name" value="Trypsin_dom"/>
</dbReference>
<dbReference type="Gene3D" id="4.10.400.10">
    <property type="entry name" value="Low-density Lipoprotein Receptor"/>
    <property type="match status" value="6"/>
</dbReference>
<gene>
    <name evidence="9" type="ORF">g.13711</name>
</gene>
<dbReference type="SUPFAM" id="SSF57424">
    <property type="entry name" value="LDL receptor-like module"/>
    <property type="match status" value="5"/>
</dbReference>
<feature type="disulfide bond" evidence="5">
    <location>
        <begin position="805"/>
        <end position="820"/>
    </location>
</feature>
<comment type="caution">
    <text evidence="5">Lacks conserved residue(s) required for the propagation of feature annotation.</text>
</comment>
<dbReference type="InterPro" id="IPR033116">
    <property type="entry name" value="TRYPSIN_SER"/>
</dbReference>
<keyword evidence="7" id="KW-1133">Transmembrane helix</keyword>
<dbReference type="CDD" id="cd00112">
    <property type="entry name" value="LDLa"/>
    <property type="match status" value="6"/>
</dbReference>
<keyword evidence="2 6" id="KW-0378">Hydrolase</keyword>
<evidence type="ECO:0000256" key="7">
    <source>
        <dbReference type="SAM" id="Phobius"/>
    </source>
</evidence>
<dbReference type="PANTHER" id="PTHR24258">
    <property type="entry name" value="SERINE PROTEASE-RELATED"/>
    <property type="match status" value="1"/>
</dbReference>
<dbReference type="SMART" id="SM00020">
    <property type="entry name" value="Tryp_SPc"/>
    <property type="match status" value="1"/>
</dbReference>
<dbReference type="EMBL" id="GEDC01006782">
    <property type="protein sequence ID" value="JAS30516.1"/>
    <property type="molecule type" value="Transcribed_RNA"/>
</dbReference>
<evidence type="ECO:0000256" key="2">
    <source>
        <dbReference type="ARBA" id="ARBA00022801"/>
    </source>
</evidence>
<dbReference type="InterPro" id="IPR043504">
    <property type="entry name" value="Peptidase_S1_PA_chymotrypsin"/>
</dbReference>
<dbReference type="PROSITE" id="PS00134">
    <property type="entry name" value="TRYPSIN_HIS"/>
    <property type="match status" value="1"/>
</dbReference>
<dbReference type="GO" id="GO:0006508">
    <property type="term" value="P:proteolysis"/>
    <property type="evidence" value="ECO:0007669"/>
    <property type="project" value="UniProtKB-KW"/>
</dbReference>
<keyword evidence="7" id="KW-0472">Membrane</keyword>
<evidence type="ECO:0000313" key="9">
    <source>
        <dbReference type="EMBL" id="JAS30516.1"/>
    </source>
</evidence>
<dbReference type="Gene3D" id="2.40.10.10">
    <property type="entry name" value="Trypsin-like serine proteases"/>
    <property type="match status" value="1"/>
</dbReference>
<dbReference type="PANTHER" id="PTHR24258:SF140">
    <property type="entry name" value="BCDNA.GH08420-RELATED"/>
    <property type="match status" value="1"/>
</dbReference>
<dbReference type="PRINTS" id="PR00722">
    <property type="entry name" value="CHYMOTRYPSIN"/>
</dbReference>
<evidence type="ECO:0000256" key="4">
    <source>
        <dbReference type="ARBA" id="ARBA00023157"/>
    </source>
</evidence>
<dbReference type="CDD" id="cd00190">
    <property type="entry name" value="Tryp_SPc"/>
    <property type="match status" value="1"/>
</dbReference>
<evidence type="ECO:0000256" key="5">
    <source>
        <dbReference type="PROSITE-ProRule" id="PRU00124"/>
    </source>
</evidence>
<dbReference type="Pfam" id="PF00057">
    <property type="entry name" value="Ldl_recept_a"/>
    <property type="match status" value="3"/>
</dbReference>
<protein>
    <recommendedName>
        <fullName evidence="8">Peptidase S1 domain-containing protein</fullName>
    </recommendedName>
</protein>
<keyword evidence="3 6" id="KW-0720">Serine protease</keyword>
<dbReference type="InterPro" id="IPR036055">
    <property type="entry name" value="LDL_receptor-like_sf"/>
</dbReference>
<feature type="transmembrane region" description="Helical" evidence="7">
    <location>
        <begin position="55"/>
        <end position="78"/>
    </location>
</feature>
<feature type="disulfide bond" evidence="5">
    <location>
        <begin position="1801"/>
        <end position="1816"/>
    </location>
</feature>
<dbReference type="InterPro" id="IPR001314">
    <property type="entry name" value="Peptidase_S1A"/>
</dbReference>
<feature type="disulfide bond" evidence="5">
    <location>
        <begin position="734"/>
        <end position="749"/>
    </location>
</feature>
<feature type="domain" description="Peptidase S1" evidence="8">
    <location>
        <begin position="1149"/>
        <end position="1380"/>
    </location>
</feature>
<proteinExistence type="predicted"/>
<dbReference type="PROSITE" id="PS50240">
    <property type="entry name" value="TRYPSIN_DOM"/>
    <property type="match status" value="1"/>
</dbReference>
<dbReference type="InterPro" id="IPR009003">
    <property type="entry name" value="Peptidase_S1_PA"/>
</dbReference>
<dbReference type="PROSITE" id="PS50068">
    <property type="entry name" value="LDLRA_2"/>
    <property type="match status" value="5"/>
</dbReference>
<dbReference type="SMART" id="SM00192">
    <property type="entry name" value="LDLa"/>
    <property type="match status" value="6"/>
</dbReference>
<dbReference type="Pfam" id="PF00089">
    <property type="entry name" value="Trypsin"/>
    <property type="match status" value="1"/>
</dbReference>
<evidence type="ECO:0000259" key="8">
    <source>
        <dbReference type="PROSITE" id="PS50240"/>
    </source>
</evidence>
<evidence type="ECO:0000256" key="6">
    <source>
        <dbReference type="RuleBase" id="RU363034"/>
    </source>
</evidence>
<reference evidence="9" key="1">
    <citation type="submission" date="2015-12" db="EMBL/GenBank/DDBJ databases">
        <title>De novo transcriptome assembly of four potential Pierce s Disease insect vectors from Arizona vineyards.</title>
        <authorList>
            <person name="Tassone E.E."/>
        </authorList>
    </citation>
    <scope>NUCLEOTIDE SEQUENCE</scope>
</reference>
<dbReference type="InterPro" id="IPR002172">
    <property type="entry name" value="LDrepeatLR_classA_rpt"/>
</dbReference>
<organism evidence="9">
    <name type="scientific">Clastoptera arizonana</name>
    <name type="common">Arizona spittle bug</name>
    <dbReference type="NCBI Taxonomy" id="38151"/>
    <lineage>
        <taxon>Eukaryota</taxon>
        <taxon>Metazoa</taxon>
        <taxon>Ecdysozoa</taxon>
        <taxon>Arthropoda</taxon>
        <taxon>Hexapoda</taxon>
        <taxon>Insecta</taxon>
        <taxon>Pterygota</taxon>
        <taxon>Neoptera</taxon>
        <taxon>Paraneoptera</taxon>
        <taxon>Hemiptera</taxon>
        <taxon>Auchenorrhyncha</taxon>
        <taxon>Cercopoidea</taxon>
        <taxon>Clastopteridae</taxon>
        <taxon>Clastoptera</taxon>
    </lineage>
</organism>
<dbReference type="InterPro" id="IPR023415">
    <property type="entry name" value="LDLR_class-A_CS"/>
</dbReference>
<keyword evidence="7" id="KW-0812">Transmembrane</keyword>
<evidence type="ECO:0000256" key="3">
    <source>
        <dbReference type="ARBA" id="ARBA00022825"/>
    </source>
</evidence>
<feature type="disulfide bond" evidence="5">
    <location>
        <begin position="1411"/>
        <end position="1426"/>
    </location>
</feature>
<keyword evidence="4 5" id="KW-1015">Disulfide bond</keyword>
<sequence length="2193" mass="249372">MQFDSENDFLYFSQGYSYERPKMSRLQKIVKLIIGQREYCPKCGILRCTQRHYHCAIITFTILLVISFLISVGMIVFMNKSRFETSCQTITDFFNNHNAVFARKMYQNISDVKISKNNSLTPTNMSSASSTGIKNATKDILFSNIIKTQNYTFEKYSFRKQRDIRIKVKRAIDRTYDDYVKRTEQESECYKWYEDFSTNLNKKFNLMKTVTQELLKVKDDMIKNGLNDCLKNIREKNTQFNNGAPIVAHNLDSQDDPLSEEALTKSSVSIQIPPINKSIFTTTETPTNVVEEFRSNDNFNLNTNNSSSGAQMKTVSNNSTIDNETILEPDINPFSNYIGVNEYNKLSKEQKLDSSPNTKNLGNIIDLYNDQNKYTIGSYSNLNLYNDDLAMRQNRYAFNTNSMQPKVVVPQISQQIPPTGPDGSNYKKFIESLSTSQQLTFAYNPMWKPVCYQAPKQSGIVCLPTAPQMNNYRTYNIKFDDDDDVCNSNNGFCEKGRTSGGGGDTPTSIPPTGEMSAPQQPLIIAPTNPPSVHIPTAISSPNPYYFPTVGGNPVLTPLTSPGAMSPYYSNSPMAPLFVQQNPLILQPQQQQYMFPHQYYFPQQQQQQQLYQTNQQQQYQDYPKQINLPQQSHASQSFYFPTQTAALFSPPNPQLSVQHQPFYCTYVPTNSYKFPIVNGVTEVRESEMVDKSELNQNTADNISKSHSKGENADECSFGHIMCANKERCIHESQWCNGYTDCLDASDETSCSCRNRVDVGKLCDGFFDCPKGEDELSCFGCSEGYFSCDDWNDSTNDVTCLPLSKRCDDIIDCRNGKDEVDCNLIIDSDNFNETFQVSFTSGFLHRNWQGKWYPVCSGPYVTDWALSACSAETGDLTREPVVELVPSKYNDLFIIPEGKRHHLFRSICENENVATYVTCPKITCGTRLEKDIRRMGRNLMFGSLENIPIFFVPEQKKPPKTYNNNAYPTLVNQPTLAEEIYNMIFRSNDDVTDDIVKTEFESSTKNYETNSHLHEEVNDPSYKMAEFTGPFKVIMNDEVLDEESENLNTVNENEEVCKNSSQTQKDQDMFNEYHMEYSKESKESYNYFENEAVYDEPNVFGWNTKKNRFNMKNHLLASKDQNYRTEYEPEILFEGEPLLDLKRVTRQYLGIVGGVETPPGAWPWIVALYQNGYFHCGGVILNEDWVLTAAHCVDRYWEKYYEIQAGMLRRFSFSPQEQTRSVSHILLHSMYNKTKMQNDLALLKLSDKLKFNRWVRPICLPAAEPPWGPLPGTICTAVGWGATVEHGPDPDHMHQVEVPILPYCKHAADEEGAELCAGLLQGGRDTCQGDSGGPLLCKALYDSNKWYVAGVVSHGEGCARPDEPGVYTRVALFSEWIKKSVHDADLPPIVPLQQCPGFQCKNGRRCIPASHRCNGLVECLNGEDEVGCKELLPDNFRSQNSFVNIKSISSQIKKTNEHFSQLPDLFLNKTENLKTKGDKSKTTYPAIYNCSSCEVNSKSKTSAELFKDLVRNKLQKEVQLFDKFYRSQDGKQNNTMTSTEEEIIANKTSDPLHGLKYNYDEPILGAENGYNKILEEKLNSNKIISEINEKDGYISELDEIIKSNRFVEDAADLSNTNGEDLIDLVEEEMSSEYRNAMIELSIIKSFNMPKRKKPISYYRNPPDSDFAYSILGASQNATENSDESEIQLIEIDFSNVSLHFDKMIAEFFESLNMTSKNRTYMKEKFDPFHTNTTMYDVFQNNYSYRDDETDISRYGMVDPNSSNIPGEIHIDISDEKNKQQHSNNSNKFVCGSTSLELNDERICDGVEDCTDGSDERNCSCQDILLHKAKDFICDGVVQCADLSDEHNCPSKCNLGEFYCQHSKQCVNESLRCDHEHHCKYGEDEQDCYALTNGRMIIRDGNGRPTFMDNGIVSEYKNGQWFPLCTNVNSFTSIALRVCSSLGYFGFAFFGDVPVMKSALNERNTENEEMYISETNTCLGLKLKCSSLKDDTPWLAAVFVDGDLVTSAVLVSENLLIANVDVLKDIDIKTQRIQVSLGRDILSTFGVRSLYEQNIRVDSVKNIQKLCVLKLQKPVIMSHKVKSLQLPSFQPEENGNCFAIGYNHLGREIRIPLSRGSDNCARDRTCFTTVEVIKKYRGEELPKSGLIMCQIMTLHSWYVTTTFHGSGIFGKAGNKISLKTIVYDEDLQSDLTNMFL</sequence>
<dbReference type="FunFam" id="2.40.10.10:FF:000003">
    <property type="entry name" value="Transmembrane serine protease 3"/>
    <property type="match status" value="1"/>
</dbReference>
<dbReference type="InterPro" id="IPR015420">
    <property type="entry name" value="Peptidase_S1A_nudel"/>
</dbReference>
<dbReference type="PROSITE" id="PS01209">
    <property type="entry name" value="LDLRA_1"/>
    <property type="match status" value="2"/>
</dbReference>
<accession>A0A1B6DXW5</accession>
<dbReference type="PROSITE" id="PS00135">
    <property type="entry name" value="TRYPSIN_SER"/>
    <property type="match status" value="1"/>
</dbReference>
<feature type="disulfide bond" evidence="5">
    <location>
        <begin position="1870"/>
        <end position="1885"/>
    </location>
</feature>